<feature type="domain" description="C2H2-type" evidence="12">
    <location>
        <begin position="1193"/>
        <end position="1220"/>
    </location>
</feature>
<evidence type="ECO:0000256" key="5">
    <source>
        <dbReference type="ARBA" id="ARBA00022833"/>
    </source>
</evidence>
<dbReference type="SMART" id="SM00355">
    <property type="entry name" value="ZnF_C2H2"/>
    <property type="match status" value="11"/>
</dbReference>
<dbReference type="PROSITE" id="PS00028">
    <property type="entry name" value="ZINC_FINGER_C2H2_1"/>
    <property type="match status" value="6"/>
</dbReference>
<feature type="domain" description="C2H2-type" evidence="12">
    <location>
        <begin position="1249"/>
        <end position="1276"/>
    </location>
</feature>
<dbReference type="FunFam" id="3.30.160.60:FF:000032">
    <property type="entry name" value="Krueppel-like factor 4"/>
    <property type="match status" value="1"/>
</dbReference>
<feature type="region of interest" description="Disordered" evidence="11">
    <location>
        <begin position="1490"/>
        <end position="1514"/>
    </location>
</feature>
<dbReference type="PROSITE" id="PS50157">
    <property type="entry name" value="ZINC_FINGER_C2H2_2"/>
    <property type="match status" value="8"/>
</dbReference>
<name>A0A8B6CID4_MYTGA</name>
<evidence type="ECO:0000313" key="14">
    <source>
        <dbReference type="Proteomes" id="UP000596742"/>
    </source>
</evidence>
<feature type="region of interest" description="Disordered" evidence="11">
    <location>
        <begin position="1384"/>
        <end position="1415"/>
    </location>
</feature>
<dbReference type="GO" id="GO:0045944">
    <property type="term" value="P:positive regulation of transcription by RNA polymerase II"/>
    <property type="evidence" value="ECO:0007669"/>
    <property type="project" value="UniProtKB-ARBA"/>
</dbReference>
<feature type="compositionally biased region" description="Polar residues" evidence="11">
    <location>
        <begin position="989"/>
        <end position="1009"/>
    </location>
</feature>
<protein>
    <recommendedName>
        <fullName evidence="9">Zinc finger protein 865</fullName>
    </recommendedName>
</protein>
<dbReference type="PANTHER" id="PTHR19818">
    <property type="entry name" value="ZINC FINGER PROTEIN ZIC AND GLI"/>
    <property type="match status" value="1"/>
</dbReference>
<feature type="region of interest" description="Disordered" evidence="11">
    <location>
        <begin position="1666"/>
        <end position="1714"/>
    </location>
</feature>
<feature type="region of interest" description="Disordered" evidence="11">
    <location>
        <begin position="47"/>
        <end position="76"/>
    </location>
</feature>
<evidence type="ECO:0000256" key="11">
    <source>
        <dbReference type="SAM" id="MobiDB-lite"/>
    </source>
</evidence>
<dbReference type="OrthoDB" id="654211at2759"/>
<feature type="domain" description="C2H2-type" evidence="12">
    <location>
        <begin position="1135"/>
        <end position="1164"/>
    </location>
</feature>
<dbReference type="FunFam" id="3.30.160.60:FF:000100">
    <property type="entry name" value="Zinc finger 45-like"/>
    <property type="match status" value="1"/>
</dbReference>
<evidence type="ECO:0000256" key="7">
    <source>
        <dbReference type="ARBA" id="ARBA00023163"/>
    </source>
</evidence>
<proteinExistence type="predicted"/>
<dbReference type="InterPro" id="IPR013087">
    <property type="entry name" value="Znf_C2H2_type"/>
</dbReference>
<keyword evidence="3" id="KW-0677">Repeat</keyword>
<evidence type="ECO:0000256" key="4">
    <source>
        <dbReference type="ARBA" id="ARBA00022771"/>
    </source>
</evidence>
<evidence type="ECO:0000256" key="9">
    <source>
        <dbReference type="ARBA" id="ARBA00068876"/>
    </source>
</evidence>
<feature type="compositionally biased region" description="Polar residues" evidence="11">
    <location>
        <begin position="966"/>
        <end position="976"/>
    </location>
</feature>
<feature type="region of interest" description="Disordered" evidence="11">
    <location>
        <begin position="1543"/>
        <end position="1644"/>
    </location>
</feature>
<keyword evidence="14" id="KW-1185">Reference proteome</keyword>
<evidence type="ECO:0000256" key="6">
    <source>
        <dbReference type="ARBA" id="ARBA00023015"/>
    </source>
</evidence>
<dbReference type="GO" id="GO:0000978">
    <property type="term" value="F:RNA polymerase II cis-regulatory region sequence-specific DNA binding"/>
    <property type="evidence" value="ECO:0007669"/>
    <property type="project" value="TreeGrafter"/>
</dbReference>
<keyword evidence="5" id="KW-0862">Zinc</keyword>
<feature type="domain" description="C2H2-type" evidence="12">
    <location>
        <begin position="1221"/>
        <end position="1248"/>
    </location>
</feature>
<evidence type="ECO:0000256" key="8">
    <source>
        <dbReference type="ARBA" id="ARBA00023242"/>
    </source>
</evidence>
<dbReference type="Gene3D" id="3.30.160.60">
    <property type="entry name" value="Classic Zinc Finger"/>
    <property type="match status" value="8"/>
</dbReference>
<feature type="domain" description="C2H2-type" evidence="12">
    <location>
        <begin position="1277"/>
        <end position="1305"/>
    </location>
</feature>
<dbReference type="FunFam" id="3.30.160.60:FF:000446">
    <property type="entry name" value="Zinc finger protein"/>
    <property type="match status" value="1"/>
</dbReference>
<reference evidence="13" key="1">
    <citation type="submission" date="2018-11" db="EMBL/GenBank/DDBJ databases">
        <authorList>
            <person name="Alioto T."/>
            <person name="Alioto T."/>
        </authorList>
    </citation>
    <scope>NUCLEOTIDE SEQUENCE</scope>
</reference>
<evidence type="ECO:0000256" key="10">
    <source>
        <dbReference type="PROSITE-ProRule" id="PRU00042"/>
    </source>
</evidence>
<keyword evidence="4 10" id="KW-0863">Zinc-finger</keyword>
<feature type="domain" description="C2H2-type" evidence="12">
    <location>
        <begin position="1428"/>
        <end position="1450"/>
    </location>
</feature>
<keyword evidence="2" id="KW-0479">Metal-binding</keyword>
<feature type="region of interest" description="Disordered" evidence="11">
    <location>
        <begin position="953"/>
        <end position="1009"/>
    </location>
</feature>
<sequence length="1897" mass="213107">MSGALERLIMDTHICGACKAEINDLDEFIVHKKQTCPVLHAVQKEFRHDQQSHDSGQFSKENETENSNNSFQHISIPKTTSEEILRKHSESNLPSNSLHISGYEHNITVTDTDNTENEKNQQIQESNIEQPANPCTEQELSESEQHVDKTAVYHCTEYTTAESIQLVLNKSRHLHHLPTESSDLNALHEHSVTASKSCSTPTKESDIECASPEIKQKTLQESVSNSLVEDHYSDNDQNESKHLGEGSTHLEYSSAESVVCTPPPGHEYIQSTLQNRLASDGIVYKDPSAWSVTNETSPALHTRLNNTSSSNMSTEVTPLNLMSPIMSTEVSPAISTIVPPVLTTESSPLKSIHLLTETAISSVTSTELPCGVSTYMSAEGIPTTMSSEMTSVVSTNESSMMLDKMTPVVSTSKSLVLSSDVCQQDLSTDIRGNFAQEMIPQTLHMVIDHNGTYSLVARSQISEFLSPITPLSLFPSKDTTRPRSHLAEKSIPIDNIPQVVHLPNYEDKSRMILSVSNDLNRSSPQITSDQIIAVQNEMYLSSGKLQHTSVSAVVEEHNLHPSQSNKSTINLGLQQYGSQSVLHSSVNSGNIHQQDHALNTLSTGPLKVVRNLITSYQDNSVRVAALDTQATTTKLLASSSAASSKVLNVIAQNEKSYGRCLDYDLSGNINLNPNSTAVPSFRQEHVQVYDQPQFVVVHEKNSSEKHPDIQPTQENLQDGTPGVKQVLIPANTNPVQEIISLESGILTVRPDNRIALDGYEATLTGSRENQPFVLRQEPEQQQHQNIIPQSSVKGVGTHAFDKQVRNSTSVLPIRVTQKLESDRRKEKEKPALNMNIDLVQSGNNKEQVLKVNKIHDKNEQGVSLINNDCIEKLKEKQLQKKVTKGKVITIDALSHMTSSTSKYQSSDKQIESVQNFKMAHDVAMGQISFFQNDPLPERNLIQSSSDPLLQNIETEREQESSEKYNRQSYSNRNSAHGVQRRNSEDRAEANTQPEINQKLKNTDQSSEKNASGIQYVLHKTPEKNYFLPINTAESRMEGDIQTYQPVQELENQNIPLHQDGSNEVASPAQIQYTVHLHQVHPVDGSIIQVLSPEKHYMTTQGRNPQKHPDIPSKKNTGSSSKKTANKPSKEREKKYVCTYDKCKFSTVYFKDLTRHIRTHTGEKPYRCGMCEKSFSRVDKLRLHIRHHTGERPFQCDLCEYRAVDRSTLKKHAIIHTDERPHMCQLCSYCCRTSSQLTVHLRTHTGDCPFQCPCCSSKFKIKSDLRRHMRTHTGEKPYQCDKCQVKCTTQGNLHSHMKVHHSAENLKCSHCSYKTSSKRSLWNHSKIHEPFDPDNTCQICDFRCASNEILKKHMTMHKSDYLKCHHCDFTTRHQQNLEQHIKRKHGEHYYENRPKRNTTNSSSKKSKDSSSKKEVRSDKLVYRKFQRLFKCDLCNESFVREDSLKSHVKLHKELASNNLQLTTKKVLKLPSHSLNPPVNEESSFTLRSVAMHSSNQQADSLAMPPDRGQRSAAHTYSQYHHYDQASALEEPTPNSDILESTYRQERDKNIQMPNVEDRNSSQAHRRQLNFDSGRGNNASSKRHSFETPSVSKKDLSHRRLSFPSDTEHSVSKRNKSVGDSLSSSSRPVRELLREERASQRSSRDIEGFEQGLQFIDSAYNSSILRSNRQSTGHAQTLNNQRNEGNEKVSRSQKNKRSHSMTSVEGHLSSGVIQNSEQTRNVSLVEQNREHATQQQPVFQVPNIQVVQNISLPLVQLPDGQIMRPNLGNQIPQLGHQFIPEINIEQPIVSSGILRPANENTHTIQLVAHPGVTMMQPSGNPAHSVQTQVVELVDSLGNQVSAQFMIPTSVASVDEMPNATIQTIDISTISDHGGMMEQMLSPQHVMTVPVQVIDMPTNN</sequence>
<evidence type="ECO:0000256" key="2">
    <source>
        <dbReference type="ARBA" id="ARBA00022723"/>
    </source>
</evidence>
<dbReference type="InterPro" id="IPR050329">
    <property type="entry name" value="GLI_C2H2-zinc-finger"/>
</dbReference>
<feature type="compositionally biased region" description="Polar residues" evidence="11">
    <location>
        <begin position="1666"/>
        <end position="1681"/>
    </location>
</feature>
<dbReference type="GO" id="GO:0008270">
    <property type="term" value="F:zinc ion binding"/>
    <property type="evidence" value="ECO:0007669"/>
    <property type="project" value="UniProtKB-KW"/>
</dbReference>
<feature type="compositionally biased region" description="Polar residues" evidence="11">
    <location>
        <begin position="1616"/>
        <end position="1625"/>
    </location>
</feature>
<dbReference type="GO" id="GO:0005634">
    <property type="term" value="C:nucleus"/>
    <property type="evidence" value="ECO:0007669"/>
    <property type="project" value="UniProtKB-SubCell"/>
</dbReference>
<keyword evidence="6" id="KW-0805">Transcription regulation</keyword>
<dbReference type="GO" id="GO:0000981">
    <property type="term" value="F:DNA-binding transcription factor activity, RNA polymerase II-specific"/>
    <property type="evidence" value="ECO:0007669"/>
    <property type="project" value="TreeGrafter"/>
</dbReference>
<feature type="compositionally biased region" description="Low complexity" evidence="11">
    <location>
        <begin position="1113"/>
        <end position="1126"/>
    </location>
</feature>
<dbReference type="FunFam" id="3.30.160.60:FF:000145">
    <property type="entry name" value="Zinc finger protein 574"/>
    <property type="match status" value="1"/>
</dbReference>
<evidence type="ECO:0000256" key="1">
    <source>
        <dbReference type="ARBA" id="ARBA00004123"/>
    </source>
</evidence>
<dbReference type="InterPro" id="IPR036236">
    <property type="entry name" value="Znf_C2H2_sf"/>
</dbReference>
<evidence type="ECO:0000313" key="13">
    <source>
        <dbReference type="EMBL" id="VDI05029.1"/>
    </source>
</evidence>
<gene>
    <name evidence="13" type="ORF">MGAL_10B087428</name>
</gene>
<evidence type="ECO:0000259" key="12">
    <source>
        <dbReference type="PROSITE" id="PS50157"/>
    </source>
</evidence>
<dbReference type="Pfam" id="PF00096">
    <property type="entry name" value="zf-C2H2"/>
    <property type="match status" value="2"/>
</dbReference>
<evidence type="ECO:0000256" key="3">
    <source>
        <dbReference type="ARBA" id="ARBA00022737"/>
    </source>
</evidence>
<feature type="compositionally biased region" description="Basic and acidic residues" evidence="11">
    <location>
        <begin position="1404"/>
        <end position="1415"/>
    </location>
</feature>
<keyword evidence="7" id="KW-0804">Transcription</keyword>
<feature type="domain" description="C2H2-type" evidence="12">
    <location>
        <begin position="1305"/>
        <end position="1332"/>
    </location>
</feature>
<keyword evidence="8" id="KW-0539">Nucleus</keyword>
<comment type="subcellular location">
    <subcellularLocation>
        <location evidence="1">Nucleus</location>
    </subcellularLocation>
</comment>
<feature type="compositionally biased region" description="Basic and acidic residues" evidence="11">
    <location>
        <begin position="1543"/>
        <end position="1558"/>
    </location>
</feature>
<feature type="domain" description="C2H2-type" evidence="12">
    <location>
        <begin position="1165"/>
        <end position="1192"/>
    </location>
</feature>
<dbReference type="SUPFAM" id="SSF57667">
    <property type="entry name" value="beta-beta-alpha zinc fingers"/>
    <property type="match status" value="4"/>
</dbReference>
<organism evidence="13 14">
    <name type="scientific">Mytilus galloprovincialis</name>
    <name type="common">Mediterranean mussel</name>
    <dbReference type="NCBI Taxonomy" id="29158"/>
    <lineage>
        <taxon>Eukaryota</taxon>
        <taxon>Metazoa</taxon>
        <taxon>Spiralia</taxon>
        <taxon>Lophotrochozoa</taxon>
        <taxon>Mollusca</taxon>
        <taxon>Bivalvia</taxon>
        <taxon>Autobranchia</taxon>
        <taxon>Pteriomorphia</taxon>
        <taxon>Mytilida</taxon>
        <taxon>Mytiloidea</taxon>
        <taxon>Mytilidae</taxon>
        <taxon>Mytilinae</taxon>
        <taxon>Mytilus</taxon>
    </lineage>
</organism>
<feature type="region of interest" description="Disordered" evidence="11">
    <location>
        <begin position="1097"/>
        <end position="1130"/>
    </location>
</feature>
<feature type="compositionally biased region" description="Basic and acidic residues" evidence="11">
    <location>
        <begin position="953"/>
        <end position="965"/>
    </location>
</feature>
<dbReference type="Proteomes" id="UP000596742">
    <property type="component" value="Unassembled WGS sequence"/>
</dbReference>
<dbReference type="FunFam" id="3.30.160.60:FF:000630">
    <property type="entry name" value="Zinc finger protein 180"/>
    <property type="match status" value="1"/>
</dbReference>
<dbReference type="PANTHER" id="PTHR19818:SF139">
    <property type="entry name" value="PAIR-RULE PROTEIN ODD-PAIRED"/>
    <property type="match status" value="1"/>
</dbReference>
<accession>A0A8B6CID4</accession>
<comment type="caution">
    <text evidence="13">The sequence shown here is derived from an EMBL/GenBank/DDBJ whole genome shotgun (WGS) entry which is preliminary data.</text>
</comment>
<feature type="compositionally biased region" description="Basic and acidic residues" evidence="11">
    <location>
        <begin position="1626"/>
        <end position="1644"/>
    </location>
</feature>
<dbReference type="EMBL" id="UYJE01001773">
    <property type="protein sequence ID" value="VDI05029.1"/>
    <property type="molecule type" value="Genomic_DNA"/>
</dbReference>